<reference evidence="1" key="1">
    <citation type="submission" date="2021-03" db="EMBL/GenBank/DDBJ databases">
        <authorList>
            <consortium name="DOE Joint Genome Institute"/>
            <person name="Ahrendt S."/>
            <person name="Looney B.P."/>
            <person name="Miyauchi S."/>
            <person name="Morin E."/>
            <person name="Drula E."/>
            <person name="Courty P.E."/>
            <person name="Chicoki N."/>
            <person name="Fauchery L."/>
            <person name="Kohler A."/>
            <person name="Kuo A."/>
            <person name="Labutti K."/>
            <person name="Pangilinan J."/>
            <person name="Lipzen A."/>
            <person name="Riley R."/>
            <person name="Andreopoulos W."/>
            <person name="He G."/>
            <person name="Johnson J."/>
            <person name="Barry K.W."/>
            <person name="Grigoriev I.V."/>
            <person name="Nagy L."/>
            <person name="Hibbett D."/>
            <person name="Henrissat B."/>
            <person name="Matheny P.B."/>
            <person name="Labbe J."/>
            <person name="Martin F."/>
        </authorList>
    </citation>
    <scope>NUCLEOTIDE SEQUENCE</scope>
    <source>
        <strain evidence="1">HHB10654</strain>
    </source>
</reference>
<dbReference type="Proteomes" id="UP000814140">
    <property type="component" value="Unassembled WGS sequence"/>
</dbReference>
<name>A0ACB8T705_9AGAM</name>
<reference evidence="1" key="2">
    <citation type="journal article" date="2022" name="New Phytol.">
        <title>Evolutionary transition to the ectomycorrhizal habit in the genomes of a hyperdiverse lineage of mushroom-forming fungi.</title>
        <authorList>
            <person name="Looney B."/>
            <person name="Miyauchi S."/>
            <person name="Morin E."/>
            <person name="Drula E."/>
            <person name="Courty P.E."/>
            <person name="Kohler A."/>
            <person name="Kuo A."/>
            <person name="LaButti K."/>
            <person name="Pangilinan J."/>
            <person name="Lipzen A."/>
            <person name="Riley R."/>
            <person name="Andreopoulos W."/>
            <person name="He G."/>
            <person name="Johnson J."/>
            <person name="Nolan M."/>
            <person name="Tritt A."/>
            <person name="Barry K.W."/>
            <person name="Grigoriev I.V."/>
            <person name="Nagy L.G."/>
            <person name="Hibbett D."/>
            <person name="Henrissat B."/>
            <person name="Matheny P.B."/>
            <person name="Labbe J."/>
            <person name="Martin F.M."/>
        </authorList>
    </citation>
    <scope>NUCLEOTIDE SEQUENCE</scope>
    <source>
        <strain evidence="1">HHB10654</strain>
    </source>
</reference>
<comment type="caution">
    <text evidence="1">The sequence shown here is derived from an EMBL/GenBank/DDBJ whole genome shotgun (WGS) entry which is preliminary data.</text>
</comment>
<evidence type="ECO:0000313" key="1">
    <source>
        <dbReference type="EMBL" id="KAI0064030.1"/>
    </source>
</evidence>
<gene>
    <name evidence="1" type="ORF">BV25DRAFT_1823531</name>
</gene>
<keyword evidence="2" id="KW-1185">Reference proteome</keyword>
<dbReference type="EMBL" id="MU277200">
    <property type="protein sequence ID" value="KAI0064030.1"/>
    <property type="molecule type" value="Genomic_DNA"/>
</dbReference>
<sequence>MAPYLYLGPCSAASSQAFVSAEGITHILSIGSTPVSKLPDIIYERLPLTDCPTSTIASISEGAKVFIDTAKAGGGRVLVHCSAAISRSPTIVAAYLMQSEGLTLKAALGRIVRARPTVSPNTGFLEQLKAMEVGLFGVGTLAVDALPRRREDREAMFIE</sequence>
<proteinExistence type="predicted"/>
<organism evidence="1 2">
    <name type="scientific">Artomyces pyxidatus</name>
    <dbReference type="NCBI Taxonomy" id="48021"/>
    <lineage>
        <taxon>Eukaryota</taxon>
        <taxon>Fungi</taxon>
        <taxon>Dikarya</taxon>
        <taxon>Basidiomycota</taxon>
        <taxon>Agaricomycotina</taxon>
        <taxon>Agaricomycetes</taxon>
        <taxon>Russulales</taxon>
        <taxon>Auriscalpiaceae</taxon>
        <taxon>Artomyces</taxon>
    </lineage>
</organism>
<protein>
    <submittedName>
        <fullName evidence="1">Phosphatases II</fullName>
    </submittedName>
</protein>
<accession>A0ACB8T705</accession>
<evidence type="ECO:0000313" key="2">
    <source>
        <dbReference type="Proteomes" id="UP000814140"/>
    </source>
</evidence>